<reference evidence="5" key="2">
    <citation type="journal article" date="2019" name="Int. J. Syst. Evol. Microbiol.">
        <title>The Global Catalogue of Microorganisms (GCM) 10K type strain sequencing project: providing services to taxonomists for standard genome sequencing and annotation.</title>
        <authorList>
            <consortium name="The Broad Institute Genomics Platform"/>
            <consortium name="The Broad Institute Genome Sequencing Center for Infectious Disease"/>
            <person name="Wu L."/>
            <person name="Ma J."/>
        </authorList>
    </citation>
    <scope>NUCLEOTIDE SEQUENCE [LARGE SCALE GENOMIC DNA]</scope>
    <source>
        <strain evidence="5">NBRC 106348</strain>
    </source>
</reference>
<evidence type="ECO:0000313" key="5">
    <source>
        <dbReference type="Proteomes" id="UP001157091"/>
    </source>
</evidence>
<dbReference type="EMBL" id="BSUK01000001">
    <property type="protein sequence ID" value="GMA22272.1"/>
    <property type="molecule type" value="Genomic_DNA"/>
</dbReference>
<sequence>MQDTTTTWDVLSSIGSFGALVIVAASSVVALVRWWVTRDDRERAREVRVAEQIASDTAARQAQALRVIAWHEVQQREVGPRLGSTFMTSVDAAVVFNGSEQTVFDVEVGLVTDSTNRWIEVTHCAVLPPGAPMAYVAPERVLEADGRARAVMTFRDVAGRWWRRFENGGLQRVDEHGVPSDDTPD</sequence>
<keyword evidence="5" id="KW-1185">Reference proteome</keyword>
<name>A0ABQ6HV46_9MICO</name>
<gene>
    <name evidence="2" type="ORF">GCM10025864_00310</name>
    <name evidence="3" type="ORF">GCM10025864_44360</name>
    <name evidence="4" type="ORF">GCM10025864_44980</name>
</gene>
<reference evidence="2" key="3">
    <citation type="submission" date="2023-02" db="EMBL/GenBank/DDBJ databases">
        <authorList>
            <person name="Sun Q."/>
            <person name="Mori K."/>
        </authorList>
    </citation>
    <scope>NUCLEOTIDE SEQUENCE</scope>
    <source>
        <strain evidence="2">NBRC 106348</strain>
    </source>
</reference>
<accession>A0ABQ6HV46</accession>
<dbReference type="Proteomes" id="UP001157091">
    <property type="component" value="Unassembled WGS sequence"/>
</dbReference>
<comment type="caution">
    <text evidence="2">The sequence shown here is derived from an EMBL/GenBank/DDBJ whole genome shotgun (WGS) entry which is preliminary data.</text>
</comment>
<organism evidence="2 5">
    <name type="scientific">Luteimicrobium album</name>
    <dbReference type="NCBI Taxonomy" id="1054550"/>
    <lineage>
        <taxon>Bacteria</taxon>
        <taxon>Bacillati</taxon>
        <taxon>Actinomycetota</taxon>
        <taxon>Actinomycetes</taxon>
        <taxon>Micrococcales</taxon>
        <taxon>Luteimicrobium</taxon>
    </lineage>
</organism>
<evidence type="ECO:0000313" key="2">
    <source>
        <dbReference type="EMBL" id="GMA22272.1"/>
    </source>
</evidence>
<dbReference type="EMBL" id="BSUK01000001">
    <property type="protein sequence ID" value="GMA26677.1"/>
    <property type="molecule type" value="Genomic_DNA"/>
</dbReference>
<reference evidence="2" key="1">
    <citation type="journal article" date="2014" name="Int. J. Syst. Evol. Microbiol.">
        <title>Complete genome of a new Firmicutes species belonging to the dominant human colonic microbiota ('Ruminococcus bicirculans') reveals two chromosomes and a selective capacity to utilize plant glucans.</title>
        <authorList>
            <consortium name="NISC Comparative Sequencing Program"/>
            <person name="Wegmann U."/>
            <person name="Louis P."/>
            <person name="Goesmann A."/>
            <person name="Henrissat B."/>
            <person name="Duncan S.H."/>
            <person name="Flint H.J."/>
        </authorList>
    </citation>
    <scope>NUCLEOTIDE SEQUENCE</scope>
    <source>
        <strain evidence="2">NBRC 106348</strain>
    </source>
</reference>
<protein>
    <submittedName>
        <fullName evidence="2">Uncharacterized protein</fullName>
    </submittedName>
</protein>
<keyword evidence="1" id="KW-0472">Membrane</keyword>
<keyword evidence="1" id="KW-0812">Transmembrane</keyword>
<proteinExistence type="predicted"/>
<dbReference type="EMBL" id="BSUK01000001">
    <property type="protein sequence ID" value="GMA26739.1"/>
    <property type="molecule type" value="Genomic_DNA"/>
</dbReference>
<evidence type="ECO:0000256" key="1">
    <source>
        <dbReference type="SAM" id="Phobius"/>
    </source>
</evidence>
<dbReference type="RefSeq" id="WP_284291163.1">
    <property type="nucleotide sequence ID" value="NZ_BSUK01000001.1"/>
</dbReference>
<feature type="transmembrane region" description="Helical" evidence="1">
    <location>
        <begin position="14"/>
        <end position="36"/>
    </location>
</feature>
<evidence type="ECO:0000313" key="4">
    <source>
        <dbReference type="EMBL" id="GMA26739.1"/>
    </source>
</evidence>
<keyword evidence="1" id="KW-1133">Transmembrane helix</keyword>
<evidence type="ECO:0000313" key="3">
    <source>
        <dbReference type="EMBL" id="GMA26677.1"/>
    </source>
</evidence>